<accession>A0AAD1UA20</accession>
<reference evidence="1" key="1">
    <citation type="submission" date="2023-07" db="EMBL/GenBank/DDBJ databases">
        <authorList>
            <consortium name="AG Swart"/>
            <person name="Singh M."/>
            <person name="Singh A."/>
            <person name="Seah K."/>
            <person name="Emmerich C."/>
        </authorList>
    </citation>
    <scope>NUCLEOTIDE SEQUENCE</scope>
    <source>
        <strain evidence="1">DP1</strain>
    </source>
</reference>
<organism evidence="1 2">
    <name type="scientific">Euplotes crassus</name>
    <dbReference type="NCBI Taxonomy" id="5936"/>
    <lineage>
        <taxon>Eukaryota</taxon>
        <taxon>Sar</taxon>
        <taxon>Alveolata</taxon>
        <taxon>Ciliophora</taxon>
        <taxon>Intramacronucleata</taxon>
        <taxon>Spirotrichea</taxon>
        <taxon>Hypotrichia</taxon>
        <taxon>Euplotida</taxon>
        <taxon>Euplotidae</taxon>
        <taxon>Moneuplotes</taxon>
    </lineage>
</organism>
<proteinExistence type="predicted"/>
<evidence type="ECO:0000313" key="1">
    <source>
        <dbReference type="EMBL" id="CAI2363487.1"/>
    </source>
</evidence>
<dbReference type="AlphaFoldDB" id="A0AAD1UA20"/>
<gene>
    <name evidence="1" type="ORF">ECRASSUSDP1_LOCUS4823</name>
</gene>
<dbReference type="EMBL" id="CAMPGE010004636">
    <property type="protein sequence ID" value="CAI2363487.1"/>
    <property type="molecule type" value="Genomic_DNA"/>
</dbReference>
<dbReference type="Proteomes" id="UP001295684">
    <property type="component" value="Unassembled WGS sequence"/>
</dbReference>
<evidence type="ECO:0000313" key="2">
    <source>
        <dbReference type="Proteomes" id="UP001295684"/>
    </source>
</evidence>
<comment type="caution">
    <text evidence="1">The sequence shown here is derived from an EMBL/GenBank/DDBJ whole genome shotgun (WGS) entry which is preliminary data.</text>
</comment>
<sequence length="400" mass="46972">MMKYQSDNFFMIQNELDIPPPNYENYNDFGWTLLAQAIINNEGDLNKYVGYAKKFKNKLREWKDLPFVLKKEIAVDQRRKSTYTKVFTSVEPHLKNLDNHRGKRIFGVAMPSNRTTRKNTDKGLNMTTKLLSVVPQPTCPILRPREEESSFIEESEIADHSEIKRSSIRFSIQEISKKPEMRKRYRRNLRNKIISKKWRNFSNRKHDPLNCSRQCDEKTKAENKISQTCFKNMYKGSPSHVSRRSDIAERIDKVENSPLKKILQQRINSTRASLKTKDNSKERLQKYKERSMDTKLRREQDSVDALKDKVQEHKRHQKSVFIENLQEISSDPITISELQNNQSNQSSYKSSHPRVSPYFAKMGLFSQKSPKKSKPLLLLTKGYSTKVPDSLVMTSRRKMN</sequence>
<keyword evidence="2" id="KW-1185">Reference proteome</keyword>
<protein>
    <submittedName>
        <fullName evidence="1">Uncharacterized protein</fullName>
    </submittedName>
</protein>
<name>A0AAD1UA20_EUPCR</name>